<evidence type="ECO:0000256" key="4">
    <source>
        <dbReference type="PROSITE-ProRule" id="PRU00175"/>
    </source>
</evidence>
<dbReference type="PROSITE" id="PS50089">
    <property type="entry name" value="ZF_RING_2"/>
    <property type="match status" value="1"/>
</dbReference>
<dbReference type="Pfam" id="PF00628">
    <property type="entry name" value="PHD"/>
    <property type="match status" value="1"/>
</dbReference>
<evidence type="ECO:0000313" key="12">
    <source>
        <dbReference type="Proteomes" id="UP000316726"/>
    </source>
</evidence>
<feature type="domain" description="HTH myb-type" evidence="10">
    <location>
        <begin position="112"/>
        <end position="166"/>
    </location>
</feature>
<dbReference type="SMART" id="SM00184">
    <property type="entry name" value="RING"/>
    <property type="match status" value="2"/>
</dbReference>
<evidence type="ECO:0000259" key="9">
    <source>
        <dbReference type="PROSITE" id="PS51293"/>
    </source>
</evidence>
<sequence length="321" mass="36773">MECGRRPGVTRLPSSLSGRMDVPAHVIHTQFEEMWDKLINQGGRQRGREKFPCREQSQQRREVEDAPRKPAVVVAPIVPQKRLAPRKPTSPASKRKRSNKMPSSPPKAQRVAPSDRRCKWQPEEREVFMTVYRQHGRDWEELARRIPGKTEKQIKNYYMNCKKKLGLEAIDLPEAARTGRRKRAAPSPKKDPLAKEAGSDAQCLICFEALGGPKQGRRILRPCGHKFHGKCIKQWLKKQNTCPLCRVRITHFEGRKLEDKDQHGLATYYDTLVCEACNSGEREEEIVLCDACDAGYHMGCLEPPLTELPHDLWFCPSCSRE</sequence>
<feature type="domain" description="PHD-type" evidence="6">
    <location>
        <begin position="271"/>
        <end position="321"/>
    </location>
</feature>
<dbReference type="PROSITE" id="PS51293">
    <property type="entry name" value="SANT"/>
    <property type="match status" value="1"/>
</dbReference>
<evidence type="ECO:0000256" key="3">
    <source>
        <dbReference type="ARBA" id="ARBA00022833"/>
    </source>
</evidence>
<dbReference type="Gene3D" id="1.20.58.1880">
    <property type="match status" value="1"/>
</dbReference>
<evidence type="ECO:0000256" key="2">
    <source>
        <dbReference type="ARBA" id="ARBA00022771"/>
    </source>
</evidence>
<dbReference type="InterPro" id="IPR017884">
    <property type="entry name" value="SANT_dom"/>
</dbReference>
<dbReference type="PROSITE" id="PS50016">
    <property type="entry name" value="ZF_PHD_2"/>
    <property type="match status" value="1"/>
</dbReference>
<dbReference type="CDD" id="cd00167">
    <property type="entry name" value="SANT"/>
    <property type="match status" value="1"/>
</dbReference>
<dbReference type="PROSITE" id="PS51294">
    <property type="entry name" value="HTH_MYB"/>
    <property type="match status" value="1"/>
</dbReference>
<evidence type="ECO:0000259" key="6">
    <source>
        <dbReference type="PROSITE" id="PS50016"/>
    </source>
</evidence>
<dbReference type="Pfam" id="PF13639">
    <property type="entry name" value="zf-RING_2"/>
    <property type="match status" value="1"/>
</dbReference>
<evidence type="ECO:0000259" key="8">
    <source>
        <dbReference type="PROSITE" id="PS50090"/>
    </source>
</evidence>
<dbReference type="PANTHER" id="PTHR12618:SF20">
    <property type="entry name" value="PHD AND RING FINGER DOMAIN-CONTAINING PROTEIN 1"/>
    <property type="match status" value="1"/>
</dbReference>
<reference evidence="11 12" key="1">
    <citation type="submission" date="2018-07" db="EMBL/GenBank/DDBJ databases">
        <title>The complete nuclear genome of the prasinophyte Chloropicon primus (CCMP1205).</title>
        <authorList>
            <person name="Pombert J.-F."/>
            <person name="Otis C."/>
            <person name="Turmel M."/>
            <person name="Lemieux C."/>
        </authorList>
    </citation>
    <scope>NUCLEOTIDE SEQUENCE [LARGE SCALE GENOMIC DNA]</scope>
    <source>
        <strain evidence="11 12">CCMP1205</strain>
    </source>
</reference>
<keyword evidence="12" id="KW-1185">Reference proteome</keyword>
<dbReference type="SUPFAM" id="SSF57903">
    <property type="entry name" value="FYVE/PHD zinc finger"/>
    <property type="match status" value="1"/>
</dbReference>
<feature type="region of interest" description="Disordered" evidence="5">
    <location>
        <begin position="176"/>
        <end position="196"/>
    </location>
</feature>
<dbReference type="SMART" id="SM00717">
    <property type="entry name" value="SANT"/>
    <property type="match status" value="1"/>
</dbReference>
<name>A0A5B8MJ51_9CHLO</name>
<dbReference type="STRING" id="1764295.A0A5B8MJ51"/>
<keyword evidence="2 4" id="KW-0863">Zinc-finger</keyword>
<evidence type="ECO:0000259" key="10">
    <source>
        <dbReference type="PROSITE" id="PS51294"/>
    </source>
</evidence>
<feature type="domain" description="Myb-like" evidence="8">
    <location>
        <begin position="112"/>
        <end position="160"/>
    </location>
</feature>
<dbReference type="InterPro" id="IPR017930">
    <property type="entry name" value="Myb_dom"/>
</dbReference>
<keyword evidence="3" id="KW-0862">Zinc</keyword>
<dbReference type="InterPro" id="IPR009057">
    <property type="entry name" value="Homeodomain-like_sf"/>
</dbReference>
<dbReference type="SUPFAM" id="SSF46689">
    <property type="entry name" value="Homeodomain-like"/>
    <property type="match status" value="1"/>
</dbReference>
<dbReference type="Proteomes" id="UP000316726">
    <property type="component" value="Chromosome 4"/>
</dbReference>
<dbReference type="AlphaFoldDB" id="A0A5B8MJ51"/>
<dbReference type="InterPro" id="IPR001841">
    <property type="entry name" value="Znf_RING"/>
</dbReference>
<dbReference type="SUPFAM" id="SSF57850">
    <property type="entry name" value="RING/U-box"/>
    <property type="match status" value="1"/>
</dbReference>
<dbReference type="EMBL" id="CP031037">
    <property type="protein sequence ID" value="QDZ20301.1"/>
    <property type="molecule type" value="Genomic_DNA"/>
</dbReference>
<feature type="compositionally biased region" description="Basic and acidic residues" evidence="5">
    <location>
        <begin position="46"/>
        <end position="68"/>
    </location>
</feature>
<dbReference type="SMART" id="SM00249">
    <property type="entry name" value="PHD"/>
    <property type="match status" value="1"/>
</dbReference>
<evidence type="ECO:0000259" key="7">
    <source>
        <dbReference type="PROSITE" id="PS50089"/>
    </source>
</evidence>
<dbReference type="Pfam" id="PF00249">
    <property type="entry name" value="Myb_DNA-binding"/>
    <property type="match status" value="1"/>
</dbReference>
<dbReference type="Gene3D" id="3.30.40.10">
    <property type="entry name" value="Zinc/RING finger domain, C3HC4 (zinc finger)"/>
    <property type="match status" value="2"/>
</dbReference>
<keyword evidence="1" id="KW-0479">Metal-binding</keyword>
<protein>
    <submittedName>
        <fullName evidence="11">Uncharacterized protein</fullName>
    </submittedName>
</protein>
<gene>
    <name evidence="11" type="ORF">A3770_04p28190</name>
</gene>
<dbReference type="InterPro" id="IPR001005">
    <property type="entry name" value="SANT/Myb"/>
</dbReference>
<dbReference type="InterPro" id="IPR001965">
    <property type="entry name" value="Znf_PHD"/>
</dbReference>
<organism evidence="11 12">
    <name type="scientific">Chloropicon primus</name>
    <dbReference type="NCBI Taxonomy" id="1764295"/>
    <lineage>
        <taxon>Eukaryota</taxon>
        <taxon>Viridiplantae</taxon>
        <taxon>Chlorophyta</taxon>
        <taxon>Chloropicophyceae</taxon>
        <taxon>Chloropicales</taxon>
        <taxon>Chloropicaceae</taxon>
        <taxon>Chloropicon</taxon>
    </lineage>
</organism>
<feature type="domain" description="RING-type" evidence="7">
    <location>
        <begin position="203"/>
        <end position="246"/>
    </location>
</feature>
<dbReference type="InterPro" id="IPR019787">
    <property type="entry name" value="Znf_PHD-finger"/>
</dbReference>
<proteinExistence type="predicted"/>
<evidence type="ECO:0000256" key="1">
    <source>
        <dbReference type="ARBA" id="ARBA00022723"/>
    </source>
</evidence>
<dbReference type="OrthoDB" id="515259at2759"/>
<dbReference type="InterPro" id="IPR047157">
    <property type="entry name" value="PHRF1/Atg35"/>
</dbReference>
<feature type="region of interest" description="Disordered" evidence="5">
    <location>
        <begin position="42"/>
        <end position="119"/>
    </location>
</feature>
<evidence type="ECO:0000313" key="11">
    <source>
        <dbReference type="EMBL" id="QDZ20301.1"/>
    </source>
</evidence>
<accession>A0A5B8MJ51</accession>
<evidence type="ECO:0000256" key="5">
    <source>
        <dbReference type="SAM" id="MobiDB-lite"/>
    </source>
</evidence>
<dbReference type="PANTHER" id="PTHR12618">
    <property type="entry name" value="PHD AND RING FINGER DOMAIN-CONTAINING PROTEIN 1"/>
    <property type="match status" value="1"/>
</dbReference>
<dbReference type="PROSITE" id="PS50090">
    <property type="entry name" value="MYB_LIKE"/>
    <property type="match status" value="1"/>
</dbReference>
<dbReference type="InterPro" id="IPR013083">
    <property type="entry name" value="Znf_RING/FYVE/PHD"/>
</dbReference>
<dbReference type="InterPro" id="IPR011016">
    <property type="entry name" value="Znf_RING-CH"/>
</dbReference>
<feature type="domain" description="SANT" evidence="9">
    <location>
        <begin position="115"/>
        <end position="166"/>
    </location>
</feature>
<dbReference type="GO" id="GO:0008270">
    <property type="term" value="F:zinc ion binding"/>
    <property type="evidence" value="ECO:0007669"/>
    <property type="project" value="UniProtKB-KW"/>
</dbReference>
<dbReference type="SMART" id="SM00744">
    <property type="entry name" value="RINGv"/>
    <property type="match status" value="1"/>
</dbReference>
<dbReference type="InterPro" id="IPR011011">
    <property type="entry name" value="Znf_FYVE_PHD"/>
</dbReference>